<accession>A0A0F9X9Z2</accession>
<dbReference type="AlphaFoldDB" id="A0A0F9X9Z2"/>
<evidence type="ECO:0000313" key="1">
    <source>
        <dbReference type="EMBL" id="KKN88443.1"/>
    </source>
</evidence>
<gene>
    <name evidence="1" type="ORF">LCGC14_0250060</name>
</gene>
<proteinExistence type="predicted"/>
<comment type="caution">
    <text evidence="1">The sequence shown here is derived from an EMBL/GenBank/DDBJ whole genome shotgun (WGS) entry which is preliminary data.</text>
</comment>
<dbReference type="EMBL" id="LAZR01000129">
    <property type="protein sequence ID" value="KKN88443.1"/>
    <property type="molecule type" value="Genomic_DNA"/>
</dbReference>
<protein>
    <submittedName>
        <fullName evidence="1">Uncharacterized protein</fullName>
    </submittedName>
</protein>
<name>A0A0F9X9Z2_9ZZZZ</name>
<sequence>MKRKVEVVETEEGGFVSMLGEKICLFCGVYIYAGKLVGVNEDHLELEDAVLVYETGELSSGSWKDAQPLLGIHRVMLQAIESWGPAKC</sequence>
<organism evidence="1">
    <name type="scientific">marine sediment metagenome</name>
    <dbReference type="NCBI Taxonomy" id="412755"/>
    <lineage>
        <taxon>unclassified sequences</taxon>
        <taxon>metagenomes</taxon>
        <taxon>ecological metagenomes</taxon>
    </lineage>
</organism>
<reference evidence="1" key="1">
    <citation type="journal article" date="2015" name="Nature">
        <title>Complex archaea that bridge the gap between prokaryotes and eukaryotes.</title>
        <authorList>
            <person name="Spang A."/>
            <person name="Saw J.H."/>
            <person name="Jorgensen S.L."/>
            <person name="Zaremba-Niedzwiedzka K."/>
            <person name="Martijn J."/>
            <person name="Lind A.E."/>
            <person name="van Eijk R."/>
            <person name="Schleper C."/>
            <person name="Guy L."/>
            <person name="Ettema T.J."/>
        </authorList>
    </citation>
    <scope>NUCLEOTIDE SEQUENCE</scope>
</reference>